<dbReference type="EMBL" id="QJRY01000006">
    <property type="protein sequence ID" value="PYB71699.1"/>
    <property type="molecule type" value="Genomic_DNA"/>
</dbReference>
<dbReference type="Gene3D" id="3.10.560.10">
    <property type="entry name" value="Outer membrane lipoprotein wza domain like"/>
    <property type="match status" value="1"/>
</dbReference>
<keyword evidence="6" id="KW-1185">Reference proteome</keyword>
<evidence type="ECO:0000313" key="5">
    <source>
        <dbReference type="EMBL" id="PYB71699.1"/>
    </source>
</evidence>
<gene>
    <name evidence="5" type="ORF">DMY87_15915</name>
</gene>
<dbReference type="InterPro" id="IPR003715">
    <property type="entry name" value="Poly_export_N"/>
</dbReference>
<reference evidence="5 6" key="1">
    <citation type="submission" date="2018-06" db="EMBL/GenBank/DDBJ databases">
        <title>Rhizobium wuzhouense sp. nov., isolated from roots of Oryza officinalis.</title>
        <authorList>
            <person name="Yuan T."/>
        </authorList>
    </citation>
    <scope>NUCLEOTIDE SEQUENCE [LARGE SCALE GENOMIC DNA]</scope>
    <source>
        <strain evidence="5 6">W44</strain>
    </source>
</reference>
<sequence length="247" mass="25804">MLTISRLLLATFLSAGLLALASCGSSGSPMATSPGQAETASGDLQLVRALPAPVNTAGGMDQPLLPGDVLTIDVFQAEQLSRTVQIDSRGALSLPLVGPVNAAGKGIRALELELEQLYGARYLQYPEVSIFLKESSGQRVTVDGEVAKAGLYPVSPGTTLLDAIALAGGLRELADQRKVYVYRAFGERKLVANYDVGTIRDGHAENPRIYGGDVVVVFRSQSLVAINSLKEALGLSARVATGIAAIP</sequence>
<dbReference type="RefSeq" id="WP_110792644.1">
    <property type="nucleotide sequence ID" value="NZ_QJRY01000006.1"/>
</dbReference>
<dbReference type="PANTHER" id="PTHR33619">
    <property type="entry name" value="POLYSACCHARIDE EXPORT PROTEIN GFCE-RELATED"/>
    <property type="match status" value="1"/>
</dbReference>
<comment type="caution">
    <text evidence="5">The sequence shown here is derived from an EMBL/GenBank/DDBJ whole genome shotgun (WGS) entry which is preliminary data.</text>
</comment>
<evidence type="ECO:0000259" key="3">
    <source>
        <dbReference type="Pfam" id="PF02563"/>
    </source>
</evidence>
<dbReference type="Proteomes" id="UP000247536">
    <property type="component" value="Unassembled WGS sequence"/>
</dbReference>
<dbReference type="PROSITE" id="PS51257">
    <property type="entry name" value="PROKAR_LIPOPROTEIN"/>
    <property type="match status" value="1"/>
</dbReference>
<dbReference type="InterPro" id="IPR019554">
    <property type="entry name" value="Soluble_ligand-bd"/>
</dbReference>
<feature type="domain" description="Polysaccharide export protein N-terminal" evidence="3">
    <location>
        <begin position="64"/>
        <end position="132"/>
    </location>
</feature>
<evidence type="ECO:0000256" key="1">
    <source>
        <dbReference type="ARBA" id="ARBA00022729"/>
    </source>
</evidence>
<dbReference type="Pfam" id="PF02563">
    <property type="entry name" value="Poly_export"/>
    <property type="match status" value="1"/>
</dbReference>
<feature type="chain" id="PRO_5045933478" evidence="2">
    <location>
        <begin position="22"/>
        <end position="247"/>
    </location>
</feature>
<evidence type="ECO:0000313" key="6">
    <source>
        <dbReference type="Proteomes" id="UP000247536"/>
    </source>
</evidence>
<evidence type="ECO:0000256" key="2">
    <source>
        <dbReference type="SAM" id="SignalP"/>
    </source>
</evidence>
<dbReference type="Pfam" id="PF10531">
    <property type="entry name" value="SLBB"/>
    <property type="match status" value="1"/>
</dbReference>
<organism evidence="5 6">
    <name type="scientific">Rhizobium wuzhouense</name>
    <dbReference type="NCBI Taxonomy" id="1986026"/>
    <lineage>
        <taxon>Bacteria</taxon>
        <taxon>Pseudomonadati</taxon>
        <taxon>Pseudomonadota</taxon>
        <taxon>Alphaproteobacteria</taxon>
        <taxon>Hyphomicrobiales</taxon>
        <taxon>Rhizobiaceae</taxon>
        <taxon>Rhizobium/Agrobacterium group</taxon>
        <taxon>Rhizobium</taxon>
    </lineage>
</organism>
<dbReference type="InterPro" id="IPR049712">
    <property type="entry name" value="Poly_export"/>
</dbReference>
<dbReference type="Gene3D" id="3.30.1950.10">
    <property type="entry name" value="wza like domain"/>
    <property type="match status" value="1"/>
</dbReference>
<feature type="domain" description="Soluble ligand binding" evidence="4">
    <location>
        <begin position="139"/>
        <end position="184"/>
    </location>
</feature>
<name>A0ABX5NS55_9HYPH</name>
<dbReference type="PANTHER" id="PTHR33619:SF3">
    <property type="entry name" value="POLYSACCHARIDE EXPORT PROTEIN GFCE-RELATED"/>
    <property type="match status" value="1"/>
</dbReference>
<accession>A0ABX5NS55</accession>
<feature type="signal peptide" evidence="2">
    <location>
        <begin position="1"/>
        <end position="21"/>
    </location>
</feature>
<keyword evidence="1 2" id="KW-0732">Signal</keyword>
<evidence type="ECO:0000259" key="4">
    <source>
        <dbReference type="Pfam" id="PF10531"/>
    </source>
</evidence>
<protein>
    <submittedName>
        <fullName evidence="5">Polysaccharide biosynthesis protein GumB</fullName>
    </submittedName>
</protein>
<proteinExistence type="predicted"/>